<dbReference type="AlphaFoldDB" id="A0A395SV92"/>
<evidence type="ECO:0000313" key="3">
    <source>
        <dbReference type="Proteomes" id="UP000266152"/>
    </source>
</evidence>
<keyword evidence="1" id="KW-0472">Membrane</keyword>
<evidence type="ECO:0000313" key="2">
    <source>
        <dbReference type="EMBL" id="RGP75845.1"/>
    </source>
</evidence>
<sequence>MTHNSTETPQPGNHLPFTRDAAAGFMLGALGGIVGFSFSYLVVCFSLSALRARRLRRREQRELTELIEMMAFSESEHEP</sequence>
<name>A0A395SV92_FUSSP</name>
<gene>
    <name evidence="2" type="ORF">FSPOR_438</name>
</gene>
<reference evidence="2 3" key="1">
    <citation type="journal article" date="2018" name="PLoS Pathog.">
        <title>Evolution of structural diversity of trichothecenes, a family of toxins produced by plant pathogenic and entomopathogenic fungi.</title>
        <authorList>
            <person name="Proctor R.H."/>
            <person name="McCormick S.P."/>
            <person name="Kim H.S."/>
            <person name="Cardoza R.E."/>
            <person name="Stanley A.M."/>
            <person name="Lindo L."/>
            <person name="Kelly A."/>
            <person name="Brown D.W."/>
            <person name="Lee T."/>
            <person name="Vaughan M.M."/>
            <person name="Alexander N.J."/>
            <person name="Busman M."/>
            <person name="Gutierrez S."/>
        </authorList>
    </citation>
    <scope>NUCLEOTIDE SEQUENCE [LARGE SCALE GENOMIC DNA]</scope>
    <source>
        <strain evidence="2 3">NRRL 3299</strain>
    </source>
</reference>
<dbReference type="Proteomes" id="UP000266152">
    <property type="component" value="Unassembled WGS sequence"/>
</dbReference>
<dbReference type="EMBL" id="PXOF01000012">
    <property type="protein sequence ID" value="RGP75845.1"/>
    <property type="molecule type" value="Genomic_DNA"/>
</dbReference>
<accession>A0A395SV92</accession>
<feature type="transmembrane region" description="Helical" evidence="1">
    <location>
        <begin position="25"/>
        <end position="50"/>
    </location>
</feature>
<comment type="caution">
    <text evidence="2">The sequence shown here is derived from an EMBL/GenBank/DDBJ whole genome shotgun (WGS) entry which is preliminary data.</text>
</comment>
<protein>
    <submittedName>
        <fullName evidence="2">Uncharacterized protein</fullName>
    </submittedName>
</protein>
<keyword evidence="1" id="KW-1133">Transmembrane helix</keyword>
<evidence type="ECO:0000256" key="1">
    <source>
        <dbReference type="SAM" id="Phobius"/>
    </source>
</evidence>
<organism evidence="2 3">
    <name type="scientific">Fusarium sporotrichioides</name>
    <dbReference type="NCBI Taxonomy" id="5514"/>
    <lineage>
        <taxon>Eukaryota</taxon>
        <taxon>Fungi</taxon>
        <taxon>Dikarya</taxon>
        <taxon>Ascomycota</taxon>
        <taxon>Pezizomycotina</taxon>
        <taxon>Sordariomycetes</taxon>
        <taxon>Hypocreomycetidae</taxon>
        <taxon>Hypocreales</taxon>
        <taxon>Nectriaceae</taxon>
        <taxon>Fusarium</taxon>
    </lineage>
</organism>
<proteinExistence type="predicted"/>
<keyword evidence="3" id="KW-1185">Reference proteome</keyword>
<keyword evidence="1" id="KW-0812">Transmembrane</keyword>